<dbReference type="Gene3D" id="3.30.70.1440">
    <property type="entry name" value="Multidrug efflux transporter AcrB pore domain"/>
    <property type="match status" value="1"/>
</dbReference>
<reference evidence="2 3" key="1">
    <citation type="submission" date="2018-02" db="EMBL/GenBank/DDBJ databases">
        <authorList>
            <person name="Moore K."/>
            <person name="Momper L."/>
        </authorList>
    </citation>
    <scope>NUCLEOTIDE SEQUENCE [LARGE SCALE GENOMIC DNA]</scope>
    <source>
        <strain evidence="2 3">CCALA 015</strain>
    </source>
</reference>
<evidence type="ECO:0000313" key="2">
    <source>
        <dbReference type="EMBL" id="PSB37330.1"/>
    </source>
</evidence>
<evidence type="ECO:0000313" key="3">
    <source>
        <dbReference type="Proteomes" id="UP000238218"/>
    </source>
</evidence>
<proteinExistence type="predicted"/>
<evidence type="ECO:0000256" key="1">
    <source>
        <dbReference type="SAM" id="Phobius"/>
    </source>
</evidence>
<dbReference type="SUPFAM" id="SSF82693">
    <property type="entry name" value="Multidrug efflux transporter AcrB pore domain, PN1, PN2, PC1 and PC2 subdomains"/>
    <property type="match status" value="3"/>
</dbReference>
<feature type="transmembrane region" description="Helical" evidence="1">
    <location>
        <begin position="369"/>
        <end position="390"/>
    </location>
</feature>
<accession>A0ABX5F7B8</accession>
<protein>
    <submittedName>
        <fullName evidence="2">RND transporter</fullName>
    </submittedName>
</protein>
<keyword evidence="3" id="KW-1185">Reference proteome</keyword>
<dbReference type="Gene3D" id="1.20.1640.10">
    <property type="entry name" value="Multidrug efflux transporter AcrB transmembrane domain"/>
    <property type="match status" value="2"/>
</dbReference>
<keyword evidence="1" id="KW-0812">Transmembrane</keyword>
<dbReference type="InterPro" id="IPR027463">
    <property type="entry name" value="AcrB_DN_DC_subdom"/>
</dbReference>
<feature type="transmembrane region" description="Helical" evidence="1">
    <location>
        <begin position="1001"/>
        <end position="1022"/>
    </location>
</feature>
<feature type="transmembrane region" description="Helical" evidence="1">
    <location>
        <begin position="975"/>
        <end position="995"/>
    </location>
</feature>
<name>A0ABX5F7B8_9CHRO</name>
<comment type="caution">
    <text evidence="2">The sequence shown here is derived from an EMBL/GenBank/DDBJ whole genome shotgun (WGS) entry which is preliminary data.</text>
</comment>
<feature type="transmembrane region" description="Helical" evidence="1">
    <location>
        <begin position="436"/>
        <end position="456"/>
    </location>
</feature>
<dbReference type="PANTHER" id="PTHR32063:SF11">
    <property type="entry name" value="CATION OR DRUG EFFLUX SYSTEM PROTEIN"/>
    <property type="match status" value="1"/>
</dbReference>
<feature type="transmembrane region" description="Helical" evidence="1">
    <location>
        <begin position="900"/>
        <end position="919"/>
    </location>
</feature>
<organism evidence="2 3">
    <name type="scientific">Aphanothece cf. minutissima CCALA 015</name>
    <dbReference type="NCBI Taxonomy" id="2107695"/>
    <lineage>
        <taxon>Bacteria</taxon>
        <taxon>Bacillati</taxon>
        <taxon>Cyanobacteriota</taxon>
        <taxon>Cyanophyceae</taxon>
        <taxon>Oscillatoriophycideae</taxon>
        <taxon>Chroococcales</taxon>
        <taxon>Aphanothecaceae</taxon>
        <taxon>Aphanothece</taxon>
    </lineage>
</organism>
<sequence length="1047" mass="112264">MKSISDPFLRRPVLTLVLSLLVLLGGLISLPGLKVENLPPIAPGRVSVSASYPGASPEVIEQGVTTLLEKQFNGLERLDSIRSTSSANGSSISLGFEGGNPEINQINTQNEAAVVSRQLPAQVARFGVQVRRTSDDLLMVLSFSASRDRYDDTFLSGWVDQVIRDRLQRVPGVGEVRLFGGSSLAFRLWLDPLRLEERNLTISEVRDALEEQNVLAALGQAGVAPSPDDQLVTLPLRMEGRLRTAQEFESLVVDRSANGGVTLLKDVGRVSLGSENYESIATDLGGKTAVAVGIFQRDGSNALEVSQGIDQALKELGPRFPPGVDLQVIVDEAASIRTSIDRTTASLREAVLLVFLVLLLGLGNSRLALISASAVPVALIGSLAVLRLSGDSINTLTLFGMVLASGLVVDDAIVVSEDIGRRLENGRPPLEAAREAMAELGGAVIATSLVLIVVFLPVLTLGGSLGRLYAPIALTIGGTIVFSTFNALTFTPVAASRLLHADRREPAWLLRWIDPPRRALERLERPYDRLLSRVLGWRRRVVAGLLVGLLLTGLAFEQRPKAFIPQEDSGQLRGVVLLQDGIALPRTQQVMEQVREVMDQEPLIRFANFYAGRSFGDSSPNKGIFFLRLKPIEERPGADQSAAAVAERLNRRLRQRISDATVIVSESPTVRGFSSESGLEFDLLDTSGGRLSLGEFQQEAEAFIAAARQTGAFEQVGTRFSADAPLLRLIPDRLRMASLQVDLDELVSVLGASFGSDYVNDSFEGDQVRKVIVQLEGEARRDADDVLALQVRNRTGQLIPLAQIVQVEAGTGPTTINHTRLVRSISIRAQPGPGVSSGQAIALLEQLQRDRASTATDLEWAGLAREEARAGGGNLQVFALAVLVMLLVLAGLYENFADPFIILATVPMGVLGGVLGLALRGLPLDVYGQMGLLVLVALAAKNAILIVEFANQRLAEGMPLDEAVHGAAVARLRPILLTAFSSLAGFLPLLFATGAGSASRISIGTVVFFGLLVATVLTLFLVPTLYRIVKGWELSLGGGHGRQAEQA</sequence>
<dbReference type="SUPFAM" id="SSF82866">
    <property type="entry name" value="Multidrug efflux transporter AcrB transmembrane domain"/>
    <property type="match status" value="2"/>
</dbReference>
<dbReference type="PRINTS" id="PR00702">
    <property type="entry name" value="ACRIFLAVINRP"/>
</dbReference>
<dbReference type="InterPro" id="IPR001036">
    <property type="entry name" value="Acrflvin-R"/>
</dbReference>
<gene>
    <name evidence="2" type="ORF">C7B81_10330</name>
</gene>
<feature type="transmembrane region" description="Helical" evidence="1">
    <location>
        <begin position="396"/>
        <end position="415"/>
    </location>
</feature>
<dbReference type="Pfam" id="PF00873">
    <property type="entry name" value="ACR_tran"/>
    <property type="match status" value="1"/>
</dbReference>
<keyword evidence="1" id="KW-1133">Transmembrane helix</keyword>
<dbReference type="Gene3D" id="3.30.2090.10">
    <property type="entry name" value="Multidrug efflux transporter AcrB TolC docking domain, DN and DC subdomains"/>
    <property type="match status" value="2"/>
</dbReference>
<dbReference type="PANTHER" id="PTHR32063">
    <property type="match status" value="1"/>
</dbReference>
<dbReference type="SUPFAM" id="SSF82714">
    <property type="entry name" value="Multidrug efflux transporter AcrB TolC docking domain, DN and DC subdomains"/>
    <property type="match status" value="2"/>
</dbReference>
<dbReference type="Proteomes" id="UP000238218">
    <property type="component" value="Unassembled WGS sequence"/>
</dbReference>
<dbReference type="EMBL" id="PVWP01000006">
    <property type="protein sequence ID" value="PSB37330.1"/>
    <property type="molecule type" value="Genomic_DNA"/>
</dbReference>
<reference evidence="2 3" key="2">
    <citation type="submission" date="2018-03" db="EMBL/GenBank/DDBJ databases">
        <title>The ancient ancestry and fast evolution of plastids.</title>
        <authorList>
            <person name="Moore K.R."/>
            <person name="Magnabosco C."/>
            <person name="Momper L."/>
            <person name="Gold D.A."/>
            <person name="Bosak T."/>
            <person name="Fournier G.P."/>
        </authorList>
    </citation>
    <scope>NUCLEOTIDE SEQUENCE [LARGE SCALE GENOMIC DNA]</scope>
    <source>
        <strain evidence="2 3">CCALA 015</strain>
    </source>
</reference>
<feature type="transmembrane region" description="Helical" evidence="1">
    <location>
        <begin position="468"/>
        <end position="495"/>
    </location>
</feature>
<keyword evidence="1" id="KW-0472">Membrane</keyword>
<feature type="transmembrane region" description="Helical" evidence="1">
    <location>
        <begin position="875"/>
        <end position="893"/>
    </location>
</feature>
<dbReference type="Gene3D" id="3.30.70.1430">
    <property type="entry name" value="Multidrug efflux transporter AcrB pore domain"/>
    <property type="match status" value="2"/>
</dbReference>
<feature type="transmembrane region" description="Helical" evidence="1">
    <location>
        <begin position="931"/>
        <end position="950"/>
    </location>
</feature>
<dbReference type="Gene3D" id="3.30.70.1320">
    <property type="entry name" value="Multidrug efflux transporter AcrB pore domain like"/>
    <property type="match status" value="1"/>
</dbReference>
<dbReference type="RefSeq" id="WP_106221445.1">
    <property type="nucleotide sequence ID" value="NZ_PVWP01000006.1"/>
</dbReference>